<evidence type="ECO:0000313" key="1">
    <source>
        <dbReference type="EMBL" id="CUS44059.1"/>
    </source>
</evidence>
<dbReference type="SFLD" id="SFLDG01140">
    <property type="entry name" value="C2.B:_Phosphomannomutase_and_P"/>
    <property type="match status" value="1"/>
</dbReference>
<accession>A0A160TL21</accession>
<keyword evidence="1" id="KW-0378">Hydrolase</keyword>
<dbReference type="InterPro" id="IPR036412">
    <property type="entry name" value="HAD-like_sf"/>
</dbReference>
<dbReference type="GO" id="GO:0016791">
    <property type="term" value="F:phosphatase activity"/>
    <property type="evidence" value="ECO:0007669"/>
    <property type="project" value="TreeGrafter"/>
</dbReference>
<organism evidence="1">
    <name type="scientific">hydrothermal vent metagenome</name>
    <dbReference type="NCBI Taxonomy" id="652676"/>
    <lineage>
        <taxon>unclassified sequences</taxon>
        <taxon>metagenomes</taxon>
        <taxon>ecological metagenomes</taxon>
    </lineage>
</organism>
<dbReference type="AlphaFoldDB" id="A0A160TL21"/>
<dbReference type="GO" id="GO:0005829">
    <property type="term" value="C:cytosol"/>
    <property type="evidence" value="ECO:0007669"/>
    <property type="project" value="TreeGrafter"/>
</dbReference>
<proteinExistence type="predicted"/>
<sequence length="273" mass="28404">MDNGAREAIGLLVSDLDGTLVDKKKQLTPGTIAAVGRLREAGIGFTIISARPRSGMMPIADALAIDDVMGAFNGGTIFRRDGTLVEQHRIDPAVVRGVFELVGDSAVDTWVFADDLWYASTDQGHHVDSERVSSNQAPVIVSDFTALYDRADKLTFVSDDPALLGALTGRAAAAFGARATVVQSQTYYLDVTALAANKGDGVALLAEAMGTPLALTAVIGDQGNDVAMFVRAGLSIAMGQGPAEVRAKADFTTGANDADGVAQAIDGIILPRV</sequence>
<dbReference type="InterPro" id="IPR006379">
    <property type="entry name" value="HAD-SF_hydro_IIB"/>
</dbReference>
<dbReference type="InterPro" id="IPR000150">
    <property type="entry name" value="Cof"/>
</dbReference>
<dbReference type="CDD" id="cd07516">
    <property type="entry name" value="HAD_Pase"/>
    <property type="match status" value="1"/>
</dbReference>
<dbReference type="PANTHER" id="PTHR10000:SF8">
    <property type="entry name" value="HAD SUPERFAMILY HYDROLASE-LIKE, TYPE 3"/>
    <property type="match status" value="1"/>
</dbReference>
<dbReference type="Gene3D" id="3.40.50.1000">
    <property type="entry name" value="HAD superfamily/HAD-like"/>
    <property type="match status" value="1"/>
</dbReference>
<dbReference type="EMBL" id="CZQE01000105">
    <property type="protein sequence ID" value="CUS44059.1"/>
    <property type="molecule type" value="Genomic_DNA"/>
</dbReference>
<protein>
    <submittedName>
        <fullName evidence="1">Hydrolase (HAD superfamily)</fullName>
    </submittedName>
</protein>
<reference evidence="1" key="1">
    <citation type="submission" date="2015-10" db="EMBL/GenBank/DDBJ databases">
        <authorList>
            <person name="Gilbert D.G."/>
        </authorList>
    </citation>
    <scope>NUCLEOTIDE SEQUENCE</scope>
</reference>
<dbReference type="GO" id="GO:0000287">
    <property type="term" value="F:magnesium ion binding"/>
    <property type="evidence" value="ECO:0007669"/>
    <property type="project" value="TreeGrafter"/>
</dbReference>
<dbReference type="InterPro" id="IPR023214">
    <property type="entry name" value="HAD_sf"/>
</dbReference>
<dbReference type="NCBIfam" id="TIGR01484">
    <property type="entry name" value="HAD-SF-IIB"/>
    <property type="match status" value="1"/>
</dbReference>
<name>A0A160TL21_9ZZZZ</name>
<dbReference type="Pfam" id="PF08282">
    <property type="entry name" value="Hydrolase_3"/>
    <property type="match status" value="1"/>
</dbReference>
<dbReference type="SUPFAM" id="SSF56784">
    <property type="entry name" value="HAD-like"/>
    <property type="match status" value="1"/>
</dbReference>
<dbReference type="PANTHER" id="PTHR10000">
    <property type="entry name" value="PHOSPHOSERINE PHOSPHATASE"/>
    <property type="match status" value="1"/>
</dbReference>
<dbReference type="SFLD" id="SFLDS00003">
    <property type="entry name" value="Haloacid_Dehalogenase"/>
    <property type="match status" value="1"/>
</dbReference>
<dbReference type="Gene3D" id="3.30.1240.10">
    <property type="match status" value="1"/>
</dbReference>
<dbReference type="PROSITE" id="PS01229">
    <property type="entry name" value="COF_2"/>
    <property type="match status" value="1"/>
</dbReference>
<gene>
    <name evidence="1" type="ORF">MGWOODY_Smn1043</name>
</gene>
<dbReference type="NCBIfam" id="TIGR00099">
    <property type="entry name" value="Cof-subfamily"/>
    <property type="match status" value="1"/>
</dbReference>